<dbReference type="PANTHER" id="PTHR40616:SF1">
    <property type="entry name" value="LINALOOL DEHYDRATASE_ISOMERASE DOMAIN-CONTAINING PROTEIN"/>
    <property type="match status" value="1"/>
</dbReference>
<name>A0A067Z4S5_GLUOY</name>
<proteinExistence type="predicted"/>
<reference evidence="1 2" key="1">
    <citation type="journal article" date="2015" name="Appl. Microbiol. Biotechnol.">
        <title>The consequence of an additional NADH dehydrogenase paralog on the growth of Gluconobacter oxydans DSM3504.</title>
        <authorList>
            <person name="Kostner D."/>
            <person name="Luchterhand B."/>
            <person name="Junker A."/>
            <person name="Volland S."/>
            <person name="Daniel R."/>
            <person name="Buchs J."/>
            <person name="Liebl W."/>
            <person name="Ehrenreich A."/>
        </authorList>
    </citation>
    <scope>NUCLEOTIDE SEQUENCE [LARGE SCALE GENOMIC DNA]</scope>
    <source>
        <strain evidence="1">DSM 3504</strain>
    </source>
</reference>
<dbReference type="KEGG" id="goy:GLS_c15890"/>
<dbReference type="HOGENOM" id="CLU_481320_0_0_5"/>
<dbReference type="PANTHER" id="PTHR40616">
    <property type="entry name" value="LINALOOL DEHYDRATASE_ISOMERASE DOMAIN-CONTAINING PROTEIN"/>
    <property type="match status" value="1"/>
</dbReference>
<accession>A0A067Z4S5</accession>
<gene>
    <name evidence="1" type="ORF">GLS_c15890</name>
</gene>
<evidence type="ECO:0008006" key="3">
    <source>
        <dbReference type="Google" id="ProtNLM"/>
    </source>
</evidence>
<evidence type="ECO:0000313" key="1">
    <source>
        <dbReference type="EMBL" id="AHK71468.1"/>
    </source>
</evidence>
<organism evidence="1 2">
    <name type="scientific">Gluconobacter oxydans DSM 3504</name>
    <dbReference type="NCBI Taxonomy" id="1288313"/>
    <lineage>
        <taxon>Bacteria</taxon>
        <taxon>Pseudomonadati</taxon>
        <taxon>Pseudomonadota</taxon>
        <taxon>Alphaproteobacteria</taxon>
        <taxon>Acetobacterales</taxon>
        <taxon>Acetobacteraceae</taxon>
        <taxon>Gluconobacter</taxon>
    </lineage>
</organism>
<evidence type="ECO:0000313" key="2">
    <source>
        <dbReference type="Proteomes" id="UP000031656"/>
    </source>
</evidence>
<dbReference type="AlphaFoldDB" id="A0A067Z4S5"/>
<protein>
    <recommendedName>
        <fullName evidence="3">Heparinase II/III-like protein</fullName>
    </recommendedName>
</protein>
<dbReference type="Proteomes" id="UP000031656">
    <property type="component" value="Chromosome"/>
</dbReference>
<dbReference type="EMBL" id="CP004373">
    <property type="protein sequence ID" value="AHK71468.1"/>
    <property type="molecule type" value="Genomic_DNA"/>
</dbReference>
<sequence length="495" mass="56059">MIPLPAWSTPETPASNDVRQSWIFREAMASMDSLYDPAVGLLRGTVLSSSHPVSHPIRESSWYAFALMMRHGPTDQQRAEHIVSVILDNQYPASEEMKDEAAWAGTFRRSPDEVLPTEKAVAWNEYDPNWREFIGSEFALMLHVFGDRLSPDLRSRLHDSIHQAVQGELHNKRLSPSYTNIAIMFGQLLDEDAVYRHDRSLADVRDRWIEDTVAIFRQNQSFMEYNSPTYYGVDLFGLGLWRRYGSTAMIRSEGEDISRHLWTDIAAFYSAPMKNLSGPYDRAYGMDMESYVALLGDWIGTFVPRASAPLPATITVETPHLADLWFAPTFVFLKATLPAGLRNDFLTLRQPHDVTRRIDSRRSVSARVDRDMLLGGETANLQRGVDTKSQYHPLAMQWRASCGHIGTLRISDTPAADVRIEQGAALVSWKDHVAFSLHDPCQDTLKINNNLWIAGNMRIQVQTDARGAESIIGRKDVVIRYDGGHFSKMVFTLAR</sequence>